<sequence>MTEIRYVVKIAYTELKEKIRAVALIKHAVQQQSKVDNKSINAVLFASILNTLRNRDNNFGAMAPNWPKKPLYDLMLQLHGPNKCVLKQPVPATRGSIFAGRKKEPMGMDVRKRKRKRWENRKENARDDDDYTKRLLTSRELST</sequence>
<reference evidence="3" key="1">
    <citation type="submission" date="2022-11" db="UniProtKB">
        <authorList>
            <consortium name="WormBaseParasite"/>
        </authorList>
    </citation>
    <scope>IDENTIFICATION</scope>
</reference>
<keyword evidence="2" id="KW-1185">Reference proteome</keyword>
<protein>
    <submittedName>
        <fullName evidence="3">Uncharacterized protein</fullName>
    </submittedName>
</protein>
<evidence type="ECO:0000256" key="1">
    <source>
        <dbReference type="SAM" id="MobiDB-lite"/>
    </source>
</evidence>
<name>A0A915J502_ROMCU</name>
<evidence type="ECO:0000313" key="2">
    <source>
        <dbReference type="Proteomes" id="UP000887565"/>
    </source>
</evidence>
<organism evidence="2 3">
    <name type="scientific">Romanomermis culicivorax</name>
    <name type="common">Nematode worm</name>
    <dbReference type="NCBI Taxonomy" id="13658"/>
    <lineage>
        <taxon>Eukaryota</taxon>
        <taxon>Metazoa</taxon>
        <taxon>Ecdysozoa</taxon>
        <taxon>Nematoda</taxon>
        <taxon>Enoplea</taxon>
        <taxon>Dorylaimia</taxon>
        <taxon>Mermithida</taxon>
        <taxon>Mermithoidea</taxon>
        <taxon>Mermithidae</taxon>
        <taxon>Romanomermis</taxon>
    </lineage>
</organism>
<feature type="compositionally biased region" description="Basic and acidic residues" evidence="1">
    <location>
        <begin position="101"/>
        <end position="110"/>
    </location>
</feature>
<dbReference type="WBParaSite" id="nRc.2.0.1.t20797-RA">
    <property type="protein sequence ID" value="nRc.2.0.1.t20797-RA"/>
    <property type="gene ID" value="nRc.2.0.1.g20797"/>
</dbReference>
<accession>A0A915J502</accession>
<proteinExistence type="predicted"/>
<feature type="region of interest" description="Disordered" evidence="1">
    <location>
        <begin position="96"/>
        <end position="143"/>
    </location>
</feature>
<evidence type="ECO:0000313" key="3">
    <source>
        <dbReference type="WBParaSite" id="nRc.2.0.1.t20797-RA"/>
    </source>
</evidence>
<dbReference type="AlphaFoldDB" id="A0A915J502"/>
<dbReference type="Proteomes" id="UP000887565">
    <property type="component" value="Unplaced"/>
</dbReference>